<evidence type="ECO:0000313" key="2">
    <source>
        <dbReference type="Proteomes" id="UP000183758"/>
    </source>
</evidence>
<sequence length="217" mass="24311">MEIKYFGHSSFLIKSKEAKLVTDPFNEKMVGLPFPKIEADIVTVSHNHADHSQVDNISGNPLVIDWPGQFEKKGIRVFGFQSFHDKQKGVERGENNIYKIEVEGISIVHCGDLGVMPDDSTLDEIGDVGVLMVPVGGRFTLDANEAIELIKELEPSIVIPMHYNTSKLNQDNFKELVGVEEFLKKIGQESVQSIDKLILKKEDISETMRVVVMEISN</sequence>
<gene>
    <name evidence="1" type="ORF">AUK04_00385</name>
</gene>
<dbReference type="InterPro" id="IPR036866">
    <property type="entry name" value="RibonucZ/Hydroxyglut_hydro"/>
</dbReference>
<evidence type="ECO:0008006" key="3">
    <source>
        <dbReference type="Google" id="ProtNLM"/>
    </source>
</evidence>
<proteinExistence type="predicted"/>
<reference evidence="1 2" key="1">
    <citation type="journal article" date="2016" name="Environ. Microbiol.">
        <title>Genomic resolution of a cold subsurface aquifer community provides metabolic insights for novel microbes adapted to high CO concentrations.</title>
        <authorList>
            <person name="Probst A.J."/>
            <person name="Castelle C.J."/>
            <person name="Singh A."/>
            <person name="Brown C.T."/>
            <person name="Anantharaman K."/>
            <person name="Sharon I."/>
            <person name="Hug L.A."/>
            <person name="Burstein D."/>
            <person name="Emerson J.B."/>
            <person name="Thomas B.C."/>
            <person name="Banfield J.F."/>
        </authorList>
    </citation>
    <scope>NUCLEOTIDE SEQUENCE [LARGE SCALE GENOMIC DNA]</scope>
    <source>
        <strain evidence="1">CG2_30_33_16</strain>
    </source>
</reference>
<dbReference type="Proteomes" id="UP000183758">
    <property type="component" value="Unassembled WGS sequence"/>
</dbReference>
<name>A0A1J5I0H6_9BACT</name>
<comment type="caution">
    <text evidence="1">The sequence shown here is derived from an EMBL/GenBank/DDBJ whole genome shotgun (WGS) entry which is preliminary data.</text>
</comment>
<dbReference type="EMBL" id="MNZM01000007">
    <property type="protein sequence ID" value="OIP86591.1"/>
    <property type="molecule type" value="Genomic_DNA"/>
</dbReference>
<evidence type="ECO:0000313" key="1">
    <source>
        <dbReference type="EMBL" id="OIP86591.1"/>
    </source>
</evidence>
<dbReference type="PANTHER" id="PTHR42967">
    <property type="entry name" value="METAL DEPENDENT HYDROLASE"/>
    <property type="match status" value="1"/>
</dbReference>
<accession>A0A1J5I0H6</accession>
<dbReference type="SUPFAM" id="SSF56281">
    <property type="entry name" value="Metallo-hydrolase/oxidoreductase"/>
    <property type="match status" value="1"/>
</dbReference>
<dbReference type="AlphaFoldDB" id="A0A1J5I0H6"/>
<dbReference type="Gene3D" id="3.60.15.10">
    <property type="entry name" value="Ribonuclease Z/Hydroxyacylglutathione hydrolase-like"/>
    <property type="match status" value="1"/>
</dbReference>
<dbReference type="Pfam" id="PF13483">
    <property type="entry name" value="Lactamase_B_3"/>
    <property type="match status" value="1"/>
</dbReference>
<dbReference type="PANTHER" id="PTHR42967:SF1">
    <property type="entry name" value="MBL FOLD METALLO-HYDROLASE"/>
    <property type="match status" value="1"/>
</dbReference>
<protein>
    <recommendedName>
        <fullName evidence="3">Lactamase</fullName>
    </recommendedName>
</protein>
<organism evidence="1 2">
    <name type="scientific">Candidatus Roizmanbacteria bacterium CG2_30_33_16</name>
    <dbReference type="NCBI Taxonomy" id="1805340"/>
    <lineage>
        <taxon>Bacteria</taxon>
        <taxon>Candidatus Roizmaniibacteriota</taxon>
    </lineage>
</organism>